<dbReference type="InterPro" id="IPR050204">
    <property type="entry name" value="AraC_XylS_family_regulators"/>
</dbReference>
<evidence type="ECO:0000256" key="3">
    <source>
        <dbReference type="ARBA" id="ARBA00023163"/>
    </source>
</evidence>
<evidence type="ECO:0000313" key="6">
    <source>
        <dbReference type="Proteomes" id="UP000287527"/>
    </source>
</evidence>
<dbReference type="GO" id="GO:0003700">
    <property type="term" value="F:DNA-binding transcription factor activity"/>
    <property type="evidence" value="ECO:0007669"/>
    <property type="project" value="InterPro"/>
</dbReference>
<sequence length="255" mass="29245">MQSYLPCPILSPYIKEYMVIESLEGMVNKTLPDTAIVMAFRFKGTVDYKQTDSSGLLPKMVISGLRKSPRTFTYYEQTSNLLVKFKEGGATAFFNEPLHELFSISLSLDSLIKMSILNEIEEQLAVAIDDNQRIIIIENFLISRLNQVKPDLLVQKAIHNIQLVKGNIRINELMNNLPLSRDAFEKRFRKSTSTTPKQYASIVKLNNLVNNLNPGNNLLDTVYTSGYFDQSHFIKDFKTFTGELPHNFIKQPRKW</sequence>
<keyword evidence="3" id="KW-0804">Transcription</keyword>
<keyword evidence="6" id="KW-1185">Reference proteome</keyword>
<evidence type="ECO:0000256" key="2">
    <source>
        <dbReference type="ARBA" id="ARBA00023125"/>
    </source>
</evidence>
<dbReference type="EMBL" id="SBII01000005">
    <property type="protein sequence ID" value="RWX00601.1"/>
    <property type="molecule type" value="Genomic_DNA"/>
</dbReference>
<dbReference type="AlphaFoldDB" id="A0A444HB96"/>
<dbReference type="Pfam" id="PF12833">
    <property type="entry name" value="HTH_18"/>
    <property type="match status" value="1"/>
</dbReference>
<keyword evidence="2" id="KW-0238">DNA-binding</keyword>
<dbReference type="InterPro" id="IPR046532">
    <property type="entry name" value="DUF6597"/>
</dbReference>
<dbReference type="OrthoDB" id="323290at2"/>
<accession>A0A444HB96</accession>
<dbReference type="GO" id="GO:0043565">
    <property type="term" value="F:sequence-specific DNA binding"/>
    <property type="evidence" value="ECO:0007669"/>
    <property type="project" value="InterPro"/>
</dbReference>
<evidence type="ECO:0000313" key="5">
    <source>
        <dbReference type="EMBL" id="RWX00601.1"/>
    </source>
</evidence>
<dbReference type="Proteomes" id="UP000287527">
    <property type="component" value="Unassembled WGS sequence"/>
</dbReference>
<dbReference type="Gene3D" id="1.10.10.60">
    <property type="entry name" value="Homeodomain-like"/>
    <property type="match status" value="1"/>
</dbReference>
<feature type="domain" description="HTH araC/xylS-type" evidence="4">
    <location>
        <begin position="151"/>
        <end position="251"/>
    </location>
</feature>
<evidence type="ECO:0000256" key="1">
    <source>
        <dbReference type="ARBA" id="ARBA00023015"/>
    </source>
</evidence>
<organism evidence="5 6">
    <name type="scientific">Flavobacterium cerinum</name>
    <dbReference type="NCBI Taxonomy" id="2502784"/>
    <lineage>
        <taxon>Bacteria</taxon>
        <taxon>Pseudomonadati</taxon>
        <taxon>Bacteroidota</taxon>
        <taxon>Flavobacteriia</taxon>
        <taxon>Flavobacteriales</taxon>
        <taxon>Flavobacteriaceae</taxon>
        <taxon>Flavobacterium</taxon>
    </lineage>
</organism>
<gene>
    <name evidence="5" type="ORF">EPI11_09285</name>
</gene>
<dbReference type="PROSITE" id="PS01124">
    <property type="entry name" value="HTH_ARAC_FAMILY_2"/>
    <property type="match status" value="1"/>
</dbReference>
<keyword evidence="1" id="KW-0805">Transcription regulation</keyword>
<dbReference type="SMART" id="SM00342">
    <property type="entry name" value="HTH_ARAC"/>
    <property type="match status" value="1"/>
</dbReference>
<proteinExistence type="predicted"/>
<dbReference type="PANTHER" id="PTHR46796:SF13">
    <property type="entry name" value="HTH-TYPE TRANSCRIPTIONAL ACTIVATOR RHAS"/>
    <property type="match status" value="1"/>
</dbReference>
<reference evidence="5 6" key="1">
    <citation type="submission" date="2019-01" db="EMBL/GenBank/DDBJ databases">
        <title>Flavobacterium sp. nov.,isolated from freshwater.</title>
        <authorList>
            <person name="Zhang R."/>
            <person name="Du Z.-J."/>
        </authorList>
    </citation>
    <scope>NUCLEOTIDE SEQUENCE [LARGE SCALE GENOMIC DNA]</scope>
    <source>
        <strain evidence="5 6">1E403</strain>
    </source>
</reference>
<dbReference type="Pfam" id="PF20240">
    <property type="entry name" value="DUF6597"/>
    <property type="match status" value="1"/>
</dbReference>
<dbReference type="InterPro" id="IPR018060">
    <property type="entry name" value="HTH_AraC"/>
</dbReference>
<name>A0A444HB96_9FLAO</name>
<protein>
    <submittedName>
        <fullName evidence="5">Helix-turn-helix domain-containing protein</fullName>
    </submittedName>
</protein>
<comment type="caution">
    <text evidence="5">The sequence shown here is derived from an EMBL/GenBank/DDBJ whole genome shotgun (WGS) entry which is preliminary data.</text>
</comment>
<evidence type="ECO:0000259" key="4">
    <source>
        <dbReference type="PROSITE" id="PS01124"/>
    </source>
</evidence>
<dbReference type="PANTHER" id="PTHR46796">
    <property type="entry name" value="HTH-TYPE TRANSCRIPTIONAL ACTIVATOR RHAS-RELATED"/>
    <property type="match status" value="1"/>
</dbReference>